<dbReference type="RefSeq" id="WP_228026971.1">
    <property type="nucleotide sequence ID" value="NZ_BJCL01000002.1"/>
</dbReference>
<evidence type="ECO:0000259" key="1">
    <source>
        <dbReference type="Pfam" id="PF01814"/>
    </source>
</evidence>
<organism evidence="2 3">
    <name type="scientific">Pseudaquabacterium pictum</name>
    <dbReference type="NCBI Taxonomy" id="2315236"/>
    <lineage>
        <taxon>Bacteria</taxon>
        <taxon>Pseudomonadati</taxon>
        <taxon>Pseudomonadota</taxon>
        <taxon>Betaproteobacteria</taxon>
        <taxon>Burkholderiales</taxon>
        <taxon>Sphaerotilaceae</taxon>
        <taxon>Pseudaquabacterium</taxon>
    </lineage>
</organism>
<evidence type="ECO:0000313" key="3">
    <source>
        <dbReference type="Proteomes" id="UP000301751"/>
    </source>
</evidence>
<accession>A0A480AKK0</accession>
<evidence type="ECO:0000313" key="2">
    <source>
        <dbReference type="EMBL" id="GCL62134.1"/>
    </source>
</evidence>
<feature type="domain" description="Hemerythrin-like" evidence="1">
    <location>
        <begin position="39"/>
        <end position="159"/>
    </location>
</feature>
<protein>
    <recommendedName>
        <fullName evidence="1">Hemerythrin-like domain-containing protein</fullName>
    </recommendedName>
</protein>
<keyword evidence="3" id="KW-1185">Reference proteome</keyword>
<dbReference type="InterPro" id="IPR012312">
    <property type="entry name" value="Hemerythrin-like"/>
</dbReference>
<gene>
    <name evidence="2" type="ORF">AQPW35_12150</name>
</gene>
<dbReference type="EMBL" id="BJCL01000002">
    <property type="protein sequence ID" value="GCL62134.1"/>
    <property type="molecule type" value="Genomic_DNA"/>
</dbReference>
<proteinExistence type="predicted"/>
<dbReference type="Proteomes" id="UP000301751">
    <property type="component" value="Unassembled WGS sequence"/>
</dbReference>
<dbReference type="Pfam" id="PF01814">
    <property type="entry name" value="Hemerythrin"/>
    <property type="match status" value="1"/>
</dbReference>
<dbReference type="Gene3D" id="1.20.120.520">
    <property type="entry name" value="nmb1532 protein domain like"/>
    <property type="match status" value="1"/>
</dbReference>
<comment type="caution">
    <text evidence="2">The sequence shown here is derived from an EMBL/GenBank/DDBJ whole genome shotgun (WGS) entry which is preliminary data.</text>
</comment>
<sequence length="258" mass="28422">MTTDTLFATETRTPASPAARAAAPAAAVAQRLDFYAPIHKALRSCMLDTLLRCGRLDVQDSAEMQATLGRLDGLLRFCSRHLQHENDFVHPALEARRTGASWRIAGEHVEHQHHIAALGDLAAQLRAAGADSRPALALRLYRQLALFVADNFQHMHVEETAHNQALWATHTDGELTALHDRLLASIPPADMLDDLRWMVPALTPQERAGLLNEIRQTMPPEPFANLVDQLRPHLDHAAWAKLAPAIGLPQQPGLVCFA</sequence>
<reference evidence="3" key="1">
    <citation type="submission" date="2019-03" db="EMBL/GenBank/DDBJ databases">
        <title>Aquabacterium pictum sp.nov., the first bacteriochlorophyll a-containing freshwater bacterium in the genus Aquabacterium of the class Betaproteobacteria.</title>
        <authorList>
            <person name="Hirose S."/>
            <person name="Tank M."/>
            <person name="Hara E."/>
            <person name="Tamaki H."/>
            <person name="Takaichi S."/>
            <person name="Haruta S."/>
            <person name="Hanada S."/>
        </authorList>
    </citation>
    <scope>NUCLEOTIDE SEQUENCE [LARGE SCALE GENOMIC DNA]</scope>
    <source>
        <strain evidence="3">W35</strain>
    </source>
</reference>
<dbReference type="GO" id="GO:0006879">
    <property type="term" value="P:intracellular iron ion homeostasis"/>
    <property type="evidence" value="ECO:0007669"/>
    <property type="project" value="InterPro"/>
</dbReference>
<dbReference type="InterPro" id="IPR045808">
    <property type="entry name" value="Hr_FBXL5"/>
</dbReference>
<dbReference type="CDD" id="cd12109">
    <property type="entry name" value="Hr_FBXL5"/>
    <property type="match status" value="1"/>
</dbReference>
<dbReference type="AlphaFoldDB" id="A0A480AKK0"/>
<name>A0A480AKK0_9BURK</name>